<comment type="caution">
    <text evidence="2">The sequence shown here is derived from an EMBL/GenBank/DDBJ whole genome shotgun (WGS) entry which is preliminary data.</text>
</comment>
<feature type="chain" id="PRO_5047293785" description="DUF4352 domain-containing protein" evidence="1">
    <location>
        <begin position="24"/>
        <end position="185"/>
    </location>
</feature>
<feature type="signal peptide" evidence="1">
    <location>
        <begin position="1"/>
        <end position="23"/>
    </location>
</feature>
<organism evidence="2 3">
    <name type="scientific">Actinophytocola gossypii</name>
    <dbReference type="NCBI Taxonomy" id="2812003"/>
    <lineage>
        <taxon>Bacteria</taxon>
        <taxon>Bacillati</taxon>
        <taxon>Actinomycetota</taxon>
        <taxon>Actinomycetes</taxon>
        <taxon>Pseudonocardiales</taxon>
        <taxon>Pseudonocardiaceae</taxon>
    </lineage>
</organism>
<name>A0ABT2JGY0_9PSEU</name>
<sequence length="185" mass="19540">MRLPVGVLLAVTVLGGCSGTAEPAPTVPATTAPTTYELAPRTVRPDEVALRGEPVVEGSTSFSLIGLSTGMTALIGSHAEFEADGQFVRIRLVVVNVGRSGVLFDTKRQLLVLADGGTHPPHRSTMITKRQPDTFDLGAGVRVEFDLYYDVPVDAEPVALRAFGGGTLTDMKDEEGTDLPLEPVP</sequence>
<keyword evidence="3" id="KW-1185">Reference proteome</keyword>
<keyword evidence="1" id="KW-0732">Signal</keyword>
<dbReference type="PROSITE" id="PS51257">
    <property type="entry name" value="PROKAR_LIPOPROTEIN"/>
    <property type="match status" value="1"/>
</dbReference>
<evidence type="ECO:0000313" key="2">
    <source>
        <dbReference type="EMBL" id="MCT2587135.1"/>
    </source>
</evidence>
<dbReference type="Proteomes" id="UP001156441">
    <property type="component" value="Unassembled WGS sequence"/>
</dbReference>
<reference evidence="2 3" key="1">
    <citation type="submission" date="2021-02" db="EMBL/GenBank/DDBJ databases">
        <title>Actinophytocola xerophila sp. nov., isolated from soil of cotton cropping field.</title>
        <authorList>
            <person name="Huang R."/>
            <person name="Chen X."/>
            <person name="Ge X."/>
            <person name="Liu W."/>
        </authorList>
    </citation>
    <scope>NUCLEOTIDE SEQUENCE [LARGE SCALE GENOMIC DNA]</scope>
    <source>
        <strain evidence="2 3">S1-96</strain>
    </source>
</reference>
<evidence type="ECO:0000313" key="3">
    <source>
        <dbReference type="Proteomes" id="UP001156441"/>
    </source>
</evidence>
<gene>
    <name evidence="2" type="ORF">JT362_28820</name>
</gene>
<proteinExistence type="predicted"/>
<evidence type="ECO:0000256" key="1">
    <source>
        <dbReference type="SAM" id="SignalP"/>
    </source>
</evidence>
<protein>
    <recommendedName>
        <fullName evidence="4">DUF4352 domain-containing protein</fullName>
    </recommendedName>
</protein>
<dbReference type="EMBL" id="JAFFZE010000023">
    <property type="protein sequence ID" value="MCT2587135.1"/>
    <property type="molecule type" value="Genomic_DNA"/>
</dbReference>
<dbReference type="RefSeq" id="WP_260195022.1">
    <property type="nucleotide sequence ID" value="NZ_JAFFZE010000023.1"/>
</dbReference>
<evidence type="ECO:0008006" key="4">
    <source>
        <dbReference type="Google" id="ProtNLM"/>
    </source>
</evidence>
<accession>A0ABT2JGY0</accession>